<dbReference type="Pfam" id="PF03328">
    <property type="entry name" value="HpcH_HpaI"/>
    <property type="match status" value="1"/>
</dbReference>
<name>A0A917EQE4_9MICC</name>
<dbReference type="EMBL" id="BMIS01000011">
    <property type="protein sequence ID" value="GGE75136.1"/>
    <property type="molecule type" value="Genomic_DNA"/>
</dbReference>
<feature type="binding site" evidence="5">
    <location>
        <position position="162"/>
    </location>
    <ligand>
        <name>Mg(2+)</name>
        <dbReference type="ChEBI" id="CHEBI:18420"/>
    </ligand>
</feature>
<dbReference type="RefSeq" id="WP_188685835.1">
    <property type="nucleotide sequence ID" value="NZ_BMIS01000011.1"/>
</dbReference>
<dbReference type="PIRSF" id="PIRSF015582">
    <property type="entry name" value="Cit_lyase_B"/>
    <property type="match status" value="1"/>
</dbReference>
<evidence type="ECO:0000256" key="2">
    <source>
        <dbReference type="ARBA" id="ARBA00022723"/>
    </source>
</evidence>
<dbReference type="Proteomes" id="UP000633136">
    <property type="component" value="Unassembled WGS sequence"/>
</dbReference>
<keyword evidence="8" id="KW-1185">Reference proteome</keyword>
<dbReference type="GO" id="GO:0006107">
    <property type="term" value="P:oxaloacetate metabolic process"/>
    <property type="evidence" value="ECO:0007669"/>
    <property type="project" value="TreeGrafter"/>
</dbReference>
<dbReference type="InterPro" id="IPR005000">
    <property type="entry name" value="Aldolase/citrate-lyase_domain"/>
</dbReference>
<dbReference type="GO" id="GO:0016829">
    <property type="term" value="F:lyase activity"/>
    <property type="evidence" value="ECO:0007669"/>
    <property type="project" value="UniProtKB-KW"/>
</dbReference>
<dbReference type="PANTHER" id="PTHR32308:SF10">
    <property type="entry name" value="CITRATE LYASE SUBUNIT BETA"/>
    <property type="match status" value="1"/>
</dbReference>
<proteinExistence type="predicted"/>
<comment type="caution">
    <text evidence="7">The sequence shown here is derived from an EMBL/GenBank/DDBJ whole genome shotgun (WGS) entry which is preliminary data.</text>
</comment>
<gene>
    <name evidence="7" type="ORF">GCM10011401_22940</name>
</gene>
<keyword evidence="3 5" id="KW-0460">Magnesium</keyword>
<feature type="binding site" evidence="4">
    <location>
        <position position="136"/>
    </location>
    <ligand>
        <name>substrate</name>
    </ligand>
</feature>
<evidence type="ECO:0000256" key="5">
    <source>
        <dbReference type="PIRSR" id="PIRSR015582-2"/>
    </source>
</evidence>
<feature type="binding site" evidence="4">
    <location>
        <position position="84"/>
    </location>
    <ligand>
        <name>substrate</name>
    </ligand>
</feature>
<dbReference type="InterPro" id="IPR011206">
    <property type="entry name" value="Citrate_lyase_beta/mcl1/mcl2"/>
</dbReference>
<protein>
    <submittedName>
        <fullName evidence="7">CoA ester lyase</fullName>
    </submittedName>
</protein>
<organism evidence="7 8">
    <name type="scientific">Nesterenkonia cremea</name>
    <dbReference type="NCBI Taxonomy" id="1882340"/>
    <lineage>
        <taxon>Bacteria</taxon>
        <taxon>Bacillati</taxon>
        <taxon>Actinomycetota</taxon>
        <taxon>Actinomycetes</taxon>
        <taxon>Micrococcales</taxon>
        <taxon>Micrococcaceae</taxon>
        <taxon>Nesterenkonia</taxon>
    </lineage>
</organism>
<evidence type="ECO:0000256" key="3">
    <source>
        <dbReference type="ARBA" id="ARBA00022842"/>
    </source>
</evidence>
<dbReference type="GO" id="GO:0000287">
    <property type="term" value="F:magnesium ion binding"/>
    <property type="evidence" value="ECO:0007669"/>
    <property type="project" value="TreeGrafter"/>
</dbReference>
<dbReference type="AlphaFoldDB" id="A0A917EQE4"/>
<dbReference type="InterPro" id="IPR015813">
    <property type="entry name" value="Pyrv/PenolPyrv_kinase-like_dom"/>
</dbReference>
<reference evidence="7" key="2">
    <citation type="submission" date="2020-09" db="EMBL/GenBank/DDBJ databases">
        <authorList>
            <person name="Sun Q."/>
            <person name="Zhou Y."/>
        </authorList>
    </citation>
    <scope>NUCLEOTIDE SEQUENCE</scope>
    <source>
        <strain evidence="7">CGMCC 1.15388</strain>
    </source>
</reference>
<sequence>MSESVIPRPSGAQQGSRFSLGPALLFCPGSRPDRFSKAAERADAVIVDLEDAVVPGEKEQARQNVVQALNWEEPGLATATTLVRVNTASSGELDADLDALAGTELKYVVAPKCETAEELDAMAERLPGVGIIPQIETPRGVLEAERLAQHEAVVALFWGTEDLITGLGGVTARRPDGSPRGVIAHIRHSVLITAAACRIPAIDTICGSMADSQRLAVESEDAAAEGFLAKACVHPDQVDAVRRAYTPEDADVEWAKALIAAFEQEAGLAMDEGRYAEPTTVGAFSFRHEMIDAPVVLQAQRVLTRYEATRRH</sequence>
<feature type="binding site" evidence="5">
    <location>
        <position position="136"/>
    </location>
    <ligand>
        <name>Mg(2+)</name>
        <dbReference type="ChEBI" id="CHEBI:18420"/>
    </ligand>
</feature>
<comment type="cofactor">
    <cofactor evidence="1">
        <name>Mg(2+)</name>
        <dbReference type="ChEBI" id="CHEBI:18420"/>
    </cofactor>
</comment>
<dbReference type="Gene3D" id="3.20.20.60">
    <property type="entry name" value="Phosphoenolpyruvate-binding domains"/>
    <property type="match status" value="1"/>
</dbReference>
<dbReference type="SUPFAM" id="SSF51621">
    <property type="entry name" value="Phosphoenolpyruvate/pyruvate domain"/>
    <property type="match status" value="1"/>
</dbReference>
<dbReference type="PANTHER" id="PTHR32308">
    <property type="entry name" value="LYASE BETA SUBUNIT, PUTATIVE (AFU_ORTHOLOGUE AFUA_4G13030)-RELATED"/>
    <property type="match status" value="1"/>
</dbReference>
<evidence type="ECO:0000256" key="1">
    <source>
        <dbReference type="ARBA" id="ARBA00001946"/>
    </source>
</evidence>
<accession>A0A917EQE4</accession>
<evidence type="ECO:0000313" key="8">
    <source>
        <dbReference type="Proteomes" id="UP000633136"/>
    </source>
</evidence>
<evidence type="ECO:0000313" key="7">
    <source>
        <dbReference type="EMBL" id="GGE75136.1"/>
    </source>
</evidence>
<keyword evidence="2 5" id="KW-0479">Metal-binding</keyword>
<reference evidence="7" key="1">
    <citation type="journal article" date="2014" name="Int. J. Syst. Evol. Microbiol.">
        <title>Complete genome sequence of Corynebacterium casei LMG S-19264T (=DSM 44701T), isolated from a smear-ripened cheese.</title>
        <authorList>
            <consortium name="US DOE Joint Genome Institute (JGI-PGF)"/>
            <person name="Walter F."/>
            <person name="Albersmeier A."/>
            <person name="Kalinowski J."/>
            <person name="Ruckert C."/>
        </authorList>
    </citation>
    <scope>NUCLEOTIDE SEQUENCE</scope>
    <source>
        <strain evidence="7">CGMCC 1.15388</strain>
    </source>
</reference>
<evidence type="ECO:0000259" key="6">
    <source>
        <dbReference type="Pfam" id="PF03328"/>
    </source>
</evidence>
<dbReference type="InterPro" id="IPR040442">
    <property type="entry name" value="Pyrv_kinase-like_dom_sf"/>
</dbReference>
<keyword evidence="7" id="KW-0456">Lyase</keyword>
<feature type="domain" description="HpcH/HpaI aldolase/citrate lyase" evidence="6">
    <location>
        <begin position="24"/>
        <end position="235"/>
    </location>
</feature>
<evidence type="ECO:0000256" key="4">
    <source>
        <dbReference type="PIRSR" id="PIRSR015582-1"/>
    </source>
</evidence>